<evidence type="ECO:0000313" key="10">
    <source>
        <dbReference type="Proteomes" id="UP001320831"/>
    </source>
</evidence>
<dbReference type="EMBL" id="JAOCZP010000008">
    <property type="protein sequence ID" value="MCT7377575.1"/>
    <property type="molecule type" value="Genomic_DNA"/>
</dbReference>
<evidence type="ECO:0000256" key="7">
    <source>
        <dbReference type="ARBA" id="ARBA00032344"/>
    </source>
</evidence>
<dbReference type="Proteomes" id="UP001320831">
    <property type="component" value="Unassembled WGS sequence"/>
</dbReference>
<keyword evidence="10" id="KW-1185">Reference proteome</keyword>
<evidence type="ECO:0000256" key="4">
    <source>
        <dbReference type="ARBA" id="ARBA00022729"/>
    </source>
</evidence>
<comment type="subunit">
    <text evidence="8">The basal body constitutes a major portion of the flagellar organelle and consists of four rings (L,P,S, and M) mounted on a central rod.</text>
</comment>
<dbReference type="PANTHER" id="PTHR30381">
    <property type="entry name" value="FLAGELLAR P-RING PERIPLASMIC PROTEIN FLGI"/>
    <property type="match status" value="1"/>
</dbReference>
<keyword evidence="9" id="KW-0966">Cell projection</keyword>
<comment type="similarity">
    <text evidence="8">Belongs to the FlgI family.</text>
</comment>
<comment type="caution">
    <text evidence="9">The sequence shown here is derived from an EMBL/GenBank/DDBJ whole genome shotgun (WGS) entry which is preliminary data.</text>
</comment>
<dbReference type="HAMAP" id="MF_00416">
    <property type="entry name" value="FlgI"/>
    <property type="match status" value="1"/>
</dbReference>
<evidence type="ECO:0000313" key="9">
    <source>
        <dbReference type="EMBL" id="MCT7377575.1"/>
    </source>
</evidence>
<feature type="signal peptide" evidence="8">
    <location>
        <begin position="1"/>
        <end position="20"/>
    </location>
</feature>
<accession>A0ABT2LSQ6</accession>
<comment type="function">
    <text evidence="1 8">Assembles around the rod to form the L-ring and probably protects the motor/basal body from shearing forces during rotation.</text>
</comment>
<dbReference type="InterPro" id="IPR001782">
    <property type="entry name" value="Flag_FlgI"/>
</dbReference>
<gene>
    <name evidence="8" type="primary">flgI</name>
    <name evidence="9" type="ORF">N5A92_21380</name>
</gene>
<dbReference type="PRINTS" id="PR01010">
    <property type="entry name" value="FLGPRINGFLGI"/>
</dbReference>
<evidence type="ECO:0000256" key="5">
    <source>
        <dbReference type="ARBA" id="ARBA00022764"/>
    </source>
</evidence>
<dbReference type="RefSeq" id="WP_260906340.1">
    <property type="nucleotide sequence ID" value="NZ_JAOCZP010000008.1"/>
</dbReference>
<dbReference type="PANTHER" id="PTHR30381:SF0">
    <property type="entry name" value="FLAGELLAR P-RING PROTEIN"/>
    <property type="match status" value="1"/>
</dbReference>
<name>A0ABT2LSQ6_9HYPH</name>
<protein>
    <recommendedName>
        <fullName evidence="3 8">Flagellar P-ring protein</fullName>
    </recommendedName>
    <alternativeName>
        <fullName evidence="7 8">Basal body P-ring protein</fullName>
    </alternativeName>
</protein>
<evidence type="ECO:0000256" key="3">
    <source>
        <dbReference type="ARBA" id="ARBA00019515"/>
    </source>
</evidence>
<dbReference type="Pfam" id="PF02119">
    <property type="entry name" value="FlgI"/>
    <property type="match status" value="1"/>
</dbReference>
<keyword evidence="9" id="KW-0969">Cilium</keyword>
<evidence type="ECO:0000256" key="2">
    <source>
        <dbReference type="ARBA" id="ARBA00004117"/>
    </source>
</evidence>
<keyword evidence="5" id="KW-0574">Periplasm</keyword>
<keyword evidence="9" id="KW-0282">Flagellum</keyword>
<feature type="chain" id="PRO_5044918339" description="Flagellar P-ring protein" evidence="8">
    <location>
        <begin position="21"/>
        <end position="366"/>
    </location>
</feature>
<evidence type="ECO:0000256" key="6">
    <source>
        <dbReference type="ARBA" id="ARBA00023143"/>
    </source>
</evidence>
<proteinExistence type="inferred from homology"/>
<keyword evidence="4 8" id="KW-0732">Signal</keyword>
<dbReference type="NCBIfam" id="NF003676">
    <property type="entry name" value="PRK05303.1"/>
    <property type="match status" value="1"/>
</dbReference>
<sequence precursor="true">MLRGLILALGLVAAAFPAAASSRIKDVAELQASRDNQLVGYGLVIGLNGSGDSLRNAPFTEQSIRAMLQNLGIATEGGRARAKNVAAVIVTANLPPFVQSGARIDATVSSLGDATSLAGGTLVMTPLRAADGEIYAVAQGPVVVSGFSAEGQAETLTQGVPTAGRVPNGAIIERHVAASFDEMLMLTLQLRNPDFSTAVRITDTINAYTERRFGARLAAEQDSRTVVIRKPKGVSAARFYAELENLMVEADAPARVVVDERTGTVVIGNDVRISRVGISHGALTVRVTEMPRVVQPEPFSRGETEIEPFTVIEADQPDANVAVLDGPDLQTLVSGLNRLGVKPDGIIAILQGIKSAGALQAELVLQ</sequence>
<evidence type="ECO:0000256" key="1">
    <source>
        <dbReference type="ARBA" id="ARBA00002591"/>
    </source>
</evidence>
<keyword evidence="6 8" id="KW-0975">Bacterial flagellum</keyword>
<evidence type="ECO:0000256" key="8">
    <source>
        <dbReference type="HAMAP-Rule" id="MF_00416"/>
    </source>
</evidence>
<comment type="subcellular location">
    <subcellularLocation>
        <location evidence="2 8">Bacterial flagellum basal body</location>
    </subcellularLocation>
</comment>
<reference evidence="9 10" key="1">
    <citation type="submission" date="2022-09" db="EMBL/GenBank/DDBJ databases">
        <title>Chelativorans salina sp. nov., a novel slightly halophilic bacterium isolated from a saline lake sediment enrichment.</title>
        <authorList>
            <person name="Gao L."/>
            <person name="Fang B.-Z."/>
            <person name="Li W.-J."/>
        </authorList>
    </citation>
    <scope>NUCLEOTIDE SEQUENCE [LARGE SCALE GENOMIC DNA]</scope>
    <source>
        <strain evidence="9 10">EGI FJ00035</strain>
    </source>
</reference>
<organism evidence="9 10">
    <name type="scientific">Chelativorans salis</name>
    <dbReference type="NCBI Taxonomy" id="2978478"/>
    <lineage>
        <taxon>Bacteria</taxon>
        <taxon>Pseudomonadati</taxon>
        <taxon>Pseudomonadota</taxon>
        <taxon>Alphaproteobacteria</taxon>
        <taxon>Hyphomicrobiales</taxon>
        <taxon>Phyllobacteriaceae</taxon>
        <taxon>Chelativorans</taxon>
    </lineage>
</organism>